<reference evidence="1" key="1">
    <citation type="submission" date="2023-06" db="EMBL/GenBank/DDBJ databases">
        <title>Genome-scale phylogeny and comparative genomics of the fungal order Sordariales.</title>
        <authorList>
            <consortium name="Lawrence Berkeley National Laboratory"/>
            <person name="Hensen N."/>
            <person name="Bonometti L."/>
            <person name="Westerberg I."/>
            <person name="Brannstrom I.O."/>
            <person name="Guillou S."/>
            <person name="Cros-Aarteil S."/>
            <person name="Calhoun S."/>
            <person name="Haridas S."/>
            <person name="Kuo A."/>
            <person name="Mondo S."/>
            <person name="Pangilinan J."/>
            <person name="Riley R."/>
            <person name="Labutti K."/>
            <person name="Andreopoulos B."/>
            <person name="Lipzen A."/>
            <person name="Chen C."/>
            <person name="Yanf M."/>
            <person name="Daum C."/>
            <person name="Ng V."/>
            <person name="Clum A."/>
            <person name="Steindorff A."/>
            <person name="Ohm R."/>
            <person name="Martin F."/>
            <person name="Silar P."/>
            <person name="Natvig D."/>
            <person name="Lalanne C."/>
            <person name="Gautier V."/>
            <person name="Ament-Velasquez S.L."/>
            <person name="Kruys A."/>
            <person name="Hutchinson M.I."/>
            <person name="Powell A.J."/>
            <person name="Barry K."/>
            <person name="Miller A.N."/>
            <person name="Grigoriev I.V."/>
            <person name="Debuchy R."/>
            <person name="Gladieux P."/>
            <person name="Thoren M.H."/>
            <person name="Johannesson H."/>
        </authorList>
    </citation>
    <scope>NUCLEOTIDE SEQUENCE</scope>
    <source>
        <strain evidence="1">SMH4607-1</strain>
    </source>
</reference>
<proteinExistence type="predicted"/>
<keyword evidence="2" id="KW-1185">Reference proteome</keyword>
<name>A0AA40DNF4_9PEZI</name>
<sequence>MQTFKPECTLPPLGTNYVSGPNTRSTLGILWNCLSIIILCTWSIQHLNVPRIRGDPGNFRQRILWSILDLWTKLKWMILTILVPEYLLPLARRLSTSEPVVGLHDEGWLVEHRRGAGV</sequence>
<comment type="caution">
    <text evidence="1">The sequence shown here is derived from an EMBL/GenBank/DDBJ whole genome shotgun (WGS) entry which is preliminary data.</text>
</comment>
<dbReference type="PANTHER" id="PTHR35043:SF7">
    <property type="entry name" value="TRANSCRIPTION FACTOR DOMAIN-CONTAINING PROTEIN"/>
    <property type="match status" value="1"/>
</dbReference>
<protein>
    <submittedName>
        <fullName evidence="1">Uncharacterized protein</fullName>
    </submittedName>
</protein>
<dbReference type="EMBL" id="JAUKUA010000006">
    <property type="protein sequence ID" value="KAK0707272.1"/>
    <property type="molecule type" value="Genomic_DNA"/>
</dbReference>
<dbReference type="Proteomes" id="UP001172102">
    <property type="component" value="Unassembled WGS sequence"/>
</dbReference>
<evidence type="ECO:0000313" key="2">
    <source>
        <dbReference type="Proteomes" id="UP001172102"/>
    </source>
</evidence>
<organism evidence="1 2">
    <name type="scientific">Lasiosphaeris hirsuta</name>
    <dbReference type="NCBI Taxonomy" id="260670"/>
    <lineage>
        <taxon>Eukaryota</taxon>
        <taxon>Fungi</taxon>
        <taxon>Dikarya</taxon>
        <taxon>Ascomycota</taxon>
        <taxon>Pezizomycotina</taxon>
        <taxon>Sordariomycetes</taxon>
        <taxon>Sordariomycetidae</taxon>
        <taxon>Sordariales</taxon>
        <taxon>Lasiosphaeriaceae</taxon>
        <taxon>Lasiosphaeris</taxon>
    </lineage>
</organism>
<accession>A0AA40DNF4</accession>
<gene>
    <name evidence="1" type="ORF">B0H67DRAFT_647464</name>
</gene>
<dbReference type="PANTHER" id="PTHR35043">
    <property type="entry name" value="TRANSCRIPTION FACTOR DOMAIN-CONTAINING PROTEIN"/>
    <property type="match status" value="1"/>
</dbReference>
<dbReference type="AlphaFoldDB" id="A0AA40DNF4"/>
<evidence type="ECO:0000313" key="1">
    <source>
        <dbReference type="EMBL" id="KAK0707272.1"/>
    </source>
</evidence>